<evidence type="ECO:0000313" key="3">
    <source>
        <dbReference type="Proteomes" id="UP000322362"/>
    </source>
</evidence>
<feature type="chain" id="PRO_5022878410" evidence="1">
    <location>
        <begin position="20"/>
        <end position="113"/>
    </location>
</feature>
<accession>A0A5D4H9M2</accession>
<reference evidence="2 3" key="1">
    <citation type="submission" date="2019-08" db="EMBL/GenBank/DDBJ databases">
        <title>Phlebobacter frassis gen. nov. sp. nov., a new member of family Sphingobacteriaceae isolated from sand fly rearing media.</title>
        <authorList>
            <person name="Kakumanu M.L."/>
            <person name="Marayati B.F."/>
            <person name="Wada-Katsumata A."/>
            <person name="Wasserberg G."/>
            <person name="Schal C."/>
            <person name="Apperson C.S."/>
            <person name="Ponnusamy L."/>
        </authorList>
    </citation>
    <scope>NUCLEOTIDE SEQUENCE [LARGE SCALE GENOMIC DNA]</scope>
    <source>
        <strain evidence="2 3">SSI9</strain>
    </source>
</reference>
<sequence length="113" mass="12267">MKAISFIKNNAIAMSIALAAIIGFSAFKAAESETQTERVLAYNATTNQYEEVSNYSDENCEPGTEICSYKTEAPAGSSPGQVPSEIPLDDLGDYIHLMEQNGPSESQYDFSNQ</sequence>
<evidence type="ECO:0000256" key="1">
    <source>
        <dbReference type="SAM" id="SignalP"/>
    </source>
</evidence>
<gene>
    <name evidence="2" type="ORF">FXV77_00755</name>
</gene>
<proteinExistence type="predicted"/>
<comment type="caution">
    <text evidence="2">The sequence shown here is derived from an EMBL/GenBank/DDBJ whole genome shotgun (WGS) entry which is preliminary data.</text>
</comment>
<dbReference type="RefSeq" id="WP_148917316.1">
    <property type="nucleotide sequence ID" value="NZ_VTAV01000001.1"/>
</dbReference>
<organism evidence="2 3">
    <name type="scientific">Sphingobacterium phlebotomi</name>
    <dbReference type="NCBI Taxonomy" id="2605433"/>
    <lineage>
        <taxon>Bacteria</taxon>
        <taxon>Pseudomonadati</taxon>
        <taxon>Bacteroidota</taxon>
        <taxon>Sphingobacteriia</taxon>
        <taxon>Sphingobacteriales</taxon>
        <taxon>Sphingobacteriaceae</taxon>
        <taxon>Sphingobacterium</taxon>
    </lineage>
</organism>
<keyword evidence="3" id="KW-1185">Reference proteome</keyword>
<name>A0A5D4H9M2_9SPHI</name>
<dbReference type="EMBL" id="VTAV01000001">
    <property type="protein sequence ID" value="TYR37851.1"/>
    <property type="molecule type" value="Genomic_DNA"/>
</dbReference>
<dbReference type="Proteomes" id="UP000322362">
    <property type="component" value="Unassembled WGS sequence"/>
</dbReference>
<dbReference type="AlphaFoldDB" id="A0A5D4H9M2"/>
<keyword evidence="1" id="KW-0732">Signal</keyword>
<feature type="signal peptide" evidence="1">
    <location>
        <begin position="1"/>
        <end position="19"/>
    </location>
</feature>
<protein>
    <submittedName>
        <fullName evidence="2">Uncharacterized protein</fullName>
    </submittedName>
</protein>
<evidence type="ECO:0000313" key="2">
    <source>
        <dbReference type="EMBL" id="TYR37851.1"/>
    </source>
</evidence>